<dbReference type="EMBL" id="BTSY01000005">
    <property type="protein sequence ID" value="GMT30804.1"/>
    <property type="molecule type" value="Genomic_DNA"/>
</dbReference>
<dbReference type="AlphaFoldDB" id="A0AAV5WM05"/>
<evidence type="ECO:0008006" key="3">
    <source>
        <dbReference type="Google" id="ProtNLM"/>
    </source>
</evidence>
<reference evidence="1" key="1">
    <citation type="submission" date="2023-10" db="EMBL/GenBank/DDBJ databases">
        <title>Genome assembly of Pristionchus species.</title>
        <authorList>
            <person name="Yoshida K."/>
            <person name="Sommer R.J."/>
        </authorList>
    </citation>
    <scope>NUCLEOTIDE SEQUENCE</scope>
    <source>
        <strain evidence="1">RS5133</strain>
    </source>
</reference>
<feature type="non-terminal residue" evidence="1">
    <location>
        <position position="122"/>
    </location>
</feature>
<organism evidence="1 2">
    <name type="scientific">Pristionchus fissidentatus</name>
    <dbReference type="NCBI Taxonomy" id="1538716"/>
    <lineage>
        <taxon>Eukaryota</taxon>
        <taxon>Metazoa</taxon>
        <taxon>Ecdysozoa</taxon>
        <taxon>Nematoda</taxon>
        <taxon>Chromadorea</taxon>
        <taxon>Rhabditida</taxon>
        <taxon>Rhabditina</taxon>
        <taxon>Diplogasteromorpha</taxon>
        <taxon>Diplogasteroidea</taxon>
        <taxon>Neodiplogasteridae</taxon>
        <taxon>Pristionchus</taxon>
    </lineage>
</organism>
<protein>
    <recommendedName>
        <fullName evidence="3">C2H2-type domain-containing protein</fullName>
    </recommendedName>
</protein>
<feature type="non-terminal residue" evidence="1">
    <location>
        <position position="1"/>
    </location>
</feature>
<evidence type="ECO:0000313" key="2">
    <source>
        <dbReference type="Proteomes" id="UP001432322"/>
    </source>
</evidence>
<comment type="caution">
    <text evidence="1">The sequence shown here is derived from an EMBL/GenBank/DDBJ whole genome shotgun (WGS) entry which is preliminary data.</text>
</comment>
<dbReference type="Gene3D" id="3.30.160.60">
    <property type="entry name" value="Classic Zinc Finger"/>
    <property type="match status" value="1"/>
</dbReference>
<sequence>SLVLSRHPAMVRYVPFYDQFIQNPISLPTGLLEAAKCPICEDKCVDTYRLSQHVYKCHKKLPLDLRKVFQCGACGTSYTCPTLLIKHIERSETKCEGRFKLTKVTKKDIEKATNAKKPRGKK</sequence>
<gene>
    <name evidence="1" type="ORF">PFISCL1PPCAC_22101</name>
</gene>
<proteinExistence type="predicted"/>
<evidence type="ECO:0000313" key="1">
    <source>
        <dbReference type="EMBL" id="GMT30804.1"/>
    </source>
</evidence>
<keyword evidence="2" id="KW-1185">Reference proteome</keyword>
<dbReference type="Proteomes" id="UP001432322">
    <property type="component" value="Unassembled WGS sequence"/>
</dbReference>
<name>A0AAV5WM05_9BILA</name>
<accession>A0AAV5WM05</accession>